<accession>A0A6J6J0M0</accession>
<evidence type="ECO:0000313" key="1">
    <source>
        <dbReference type="EMBL" id="CAB4630376.1"/>
    </source>
</evidence>
<dbReference type="AlphaFoldDB" id="A0A6J6J0M0"/>
<organism evidence="1">
    <name type="scientific">freshwater metagenome</name>
    <dbReference type="NCBI Taxonomy" id="449393"/>
    <lineage>
        <taxon>unclassified sequences</taxon>
        <taxon>metagenomes</taxon>
        <taxon>ecological metagenomes</taxon>
    </lineage>
</organism>
<sequence>MANFDQVVQDQVVPEAHVQDLDLRNLDWVEVHREVSQVVLQLAVEVAVLAAVQQVLLVKVAQEVNQRPESQSARREKNSNKEVFQALVEQLFQEEMAQQ</sequence>
<protein>
    <submittedName>
        <fullName evidence="1">Unannotated protein</fullName>
    </submittedName>
</protein>
<proteinExistence type="predicted"/>
<dbReference type="EMBL" id="CAEZVU010000018">
    <property type="protein sequence ID" value="CAB4630376.1"/>
    <property type="molecule type" value="Genomic_DNA"/>
</dbReference>
<name>A0A6J6J0M0_9ZZZZ</name>
<reference evidence="1" key="1">
    <citation type="submission" date="2020-05" db="EMBL/GenBank/DDBJ databases">
        <authorList>
            <person name="Chiriac C."/>
            <person name="Salcher M."/>
            <person name="Ghai R."/>
            <person name="Kavagutti S V."/>
        </authorList>
    </citation>
    <scope>NUCLEOTIDE SEQUENCE</scope>
</reference>
<gene>
    <name evidence="1" type="ORF">UFOPK2132_00186</name>
</gene>